<dbReference type="AlphaFoldDB" id="A0A1H9PJ90"/>
<dbReference type="InterPro" id="IPR036388">
    <property type="entry name" value="WH-like_DNA-bd_sf"/>
</dbReference>
<dbReference type="Pfam" id="PF00072">
    <property type="entry name" value="Response_reg"/>
    <property type="match status" value="1"/>
</dbReference>
<keyword evidence="4 7" id="KW-0238">DNA-binding</keyword>
<evidence type="ECO:0000313" key="11">
    <source>
        <dbReference type="Proteomes" id="UP000182712"/>
    </source>
</evidence>
<dbReference type="PROSITE" id="PS50110">
    <property type="entry name" value="RESPONSE_REGULATORY"/>
    <property type="match status" value="1"/>
</dbReference>
<keyword evidence="2" id="KW-0902">Two-component regulatory system</keyword>
<dbReference type="InterPro" id="IPR001789">
    <property type="entry name" value="Sig_transdc_resp-reg_receiver"/>
</dbReference>
<keyword evidence="3" id="KW-0805">Transcription regulation</keyword>
<dbReference type="PROSITE" id="PS51755">
    <property type="entry name" value="OMPR_PHOB"/>
    <property type="match status" value="1"/>
</dbReference>
<evidence type="ECO:0000259" key="8">
    <source>
        <dbReference type="PROSITE" id="PS50110"/>
    </source>
</evidence>
<dbReference type="InterPro" id="IPR016032">
    <property type="entry name" value="Sig_transdc_resp-reg_C-effctor"/>
</dbReference>
<dbReference type="GO" id="GO:0006355">
    <property type="term" value="P:regulation of DNA-templated transcription"/>
    <property type="evidence" value="ECO:0007669"/>
    <property type="project" value="InterPro"/>
</dbReference>
<dbReference type="PANTHER" id="PTHR48111:SF52">
    <property type="entry name" value="TRANSCRIPTIONAL REGULATORY PROTEIN YVRH"/>
    <property type="match status" value="1"/>
</dbReference>
<dbReference type="SMART" id="SM00448">
    <property type="entry name" value="REC"/>
    <property type="match status" value="1"/>
</dbReference>
<dbReference type="InterPro" id="IPR039420">
    <property type="entry name" value="WalR-like"/>
</dbReference>
<evidence type="ECO:0000256" key="6">
    <source>
        <dbReference type="PROSITE-ProRule" id="PRU00169"/>
    </source>
</evidence>
<feature type="domain" description="OmpR/PhoB-type" evidence="9">
    <location>
        <begin position="135"/>
        <end position="234"/>
    </location>
</feature>
<name>A0A1H9PJ90_9STRE</name>
<dbReference type="InterPro" id="IPR011006">
    <property type="entry name" value="CheY-like_superfamily"/>
</dbReference>
<evidence type="ECO:0000313" key="10">
    <source>
        <dbReference type="EMBL" id="SER48366.1"/>
    </source>
</evidence>
<organism evidence="10 11">
    <name type="scientific">Streptococcus gallolyticus</name>
    <dbReference type="NCBI Taxonomy" id="315405"/>
    <lineage>
        <taxon>Bacteria</taxon>
        <taxon>Bacillati</taxon>
        <taxon>Bacillota</taxon>
        <taxon>Bacilli</taxon>
        <taxon>Lactobacillales</taxon>
        <taxon>Streptococcaceae</taxon>
        <taxon>Streptococcus</taxon>
    </lineage>
</organism>
<proteinExistence type="predicted"/>
<evidence type="ECO:0000256" key="2">
    <source>
        <dbReference type="ARBA" id="ARBA00023012"/>
    </source>
</evidence>
<evidence type="ECO:0000259" key="9">
    <source>
        <dbReference type="PROSITE" id="PS51755"/>
    </source>
</evidence>
<dbReference type="Proteomes" id="UP000182712">
    <property type="component" value="Unassembled WGS sequence"/>
</dbReference>
<keyword evidence="1 6" id="KW-0597">Phosphoprotein</keyword>
<dbReference type="GO" id="GO:0005829">
    <property type="term" value="C:cytosol"/>
    <property type="evidence" value="ECO:0007669"/>
    <property type="project" value="TreeGrafter"/>
</dbReference>
<feature type="DNA-binding region" description="OmpR/PhoB-type" evidence="7">
    <location>
        <begin position="135"/>
        <end position="234"/>
    </location>
</feature>
<dbReference type="SUPFAM" id="SSF52172">
    <property type="entry name" value="CheY-like"/>
    <property type="match status" value="1"/>
</dbReference>
<gene>
    <name evidence="10" type="ORF">SAMN04487840_104136</name>
</gene>
<dbReference type="SMART" id="SM00862">
    <property type="entry name" value="Trans_reg_C"/>
    <property type="match status" value="1"/>
</dbReference>
<protein>
    <submittedName>
        <fullName evidence="10">DNA-binding response regulator, OmpR family, contains REC and winged-helix (WHTH) domain</fullName>
    </submittedName>
</protein>
<evidence type="ECO:0000256" key="4">
    <source>
        <dbReference type="ARBA" id="ARBA00023125"/>
    </source>
</evidence>
<dbReference type="PANTHER" id="PTHR48111">
    <property type="entry name" value="REGULATOR OF RPOS"/>
    <property type="match status" value="1"/>
</dbReference>
<reference evidence="10 11" key="1">
    <citation type="submission" date="2016-10" db="EMBL/GenBank/DDBJ databases">
        <authorList>
            <person name="de Groot N.N."/>
        </authorList>
    </citation>
    <scope>NUCLEOTIDE SEQUENCE [LARGE SCALE GENOMIC DNA]</scope>
    <source>
        <strain evidence="10 11">VTM2R47</strain>
    </source>
</reference>
<evidence type="ECO:0000256" key="3">
    <source>
        <dbReference type="ARBA" id="ARBA00023015"/>
    </source>
</evidence>
<dbReference type="Pfam" id="PF00486">
    <property type="entry name" value="Trans_reg_C"/>
    <property type="match status" value="1"/>
</dbReference>
<dbReference type="SUPFAM" id="SSF46894">
    <property type="entry name" value="C-terminal effector domain of the bipartite response regulators"/>
    <property type="match status" value="1"/>
</dbReference>
<dbReference type="Gene3D" id="1.10.10.10">
    <property type="entry name" value="Winged helix-like DNA-binding domain superfamily/Winged helix DNA-binding domain"/>
    <property type="match status" value="1"/>
</dbReference>
<evidence type="ECO:0000256" key="7">
    <source>
        <dbReference type="PROSITE-ProRule" id="PRU01091"/>
    </source>
</evidence>
<evidence type="ECO:0000256" key="1">
    <source>
        <dbReference type="ARBA" id="ARBA00022553"/>
    </source>
</evidence>
<dbReference type="CDD" id="cd17574">
    <property type="entry name" value="REC_OmpR"/>
    <property type="match status" value="1"/>
</dbReference>
<accession>A0A1H9PJ90</accession>
<feature type="modified residue" description="4-aspartylphosphate" evidence="6">
    <location>
        <position position="62"/>
    </location>
</feature>
<feature type="domain" description="Response regulatory" evidence="8">
    <location>
        <begin position="12"/>
        <end position="127"/>
    </location>
</feature>
<dbReference type="GO" id="GO:0032993">
    <property type="term" value="C:protein-DNA complex"/>
    <property type="evidence" value="ECO:0007669"/>
    <property type="project" value="TreeGrafter"/>
</dbReference>
<dbReference type="Gene3D" id="6.10.250.690">
    <property type="match status" value="1"/>
</dbReference>
<dbReference type="GO" id="GO:0000976">
    <property type="term" value="F:transcription cis-regulatory region binding"/>
    <property type="evidence" value="ECO:0007669"/>
    <property type="project" value="TreeGrafter"/>
</dbReference>
<dbReference type="Gene3D" id="3.40.50.2300">
    <property type="match status" value="1"/>
</dbReference>
<evidence type="ECO:0000256" key="5">
    <source>
        <dbReference type="ARBA" id="ARBA00023163"/>
    </source>
</evidence>
<keyword evidence="5" id="KW-0804">Transcription</keyword>
<dbReference type="InterPro" id="IPR001867">
    <property type="entry name" value="OmpR/PhoB-type_DNA-bd"/>
</dbReference>
<dbReference type="EMBL" id="FOGM01000004">
    <property type="protein sequence ID" value="SER48366.1"/>
    <property type="molecule type" value="Genomic_DNA"/>
</dbReference>
<dbReference type="GO" id="GO:0000156">
    <property type="term" value="F:phosphorelay response regulator activity"/>
    <property type="evidence" value="ECO:0007669"/>
    <property type="project" value="TreeGrafter"/>
</dbReference>
<sequence>MMNFEESLLTKNILIVDDDYALNQSIKAVLLSKGFLNISSAYSIGEAIDIFLSDKIELIILDVMLPDGEGFTLSKFIRNEKSEIPILFLTAKDNPNDEIAGFDAGGDDYITKPFIPKNLIYRILALLRRTYKNELETISVGNCTLNIKNAIIEKNGTCIPVTPTELQILKKLIANKNYIVSIDSLCRTIWGPESYGYENSLIVHIRNIREKIEDTPSKPNHLLTVRGLGYKFIL</sequence>
<dbReference type="CDD" id="cd00383">
    <property type="entry name" value="trans_reg_C"/>
    <property type="match status" value="1"/>
</dbReference>